<accession>A0AAV1CIC1</accession>
<organism evidence="1 2">
    <name type="scientific">Oldenlandia corymbosa var. corymbosa</name>
    <dbReference type="NCBI Taxonomy" id="529605"/>
    <lineage>
        <taxon>Eukaryota</taxon>
        <taxon>Viridiplantae</taxon>
        <taxon>Streptophyta</taxon>
        <taxon>Embryophyta</taxon>
        <taxon>Tracheophyta</taxon>
        <taxon>Spermatophyta</taxon>
        <taxon>Magnoliopsida</taxon>
        <taxon>eudicotyledons</taxon>
        <taxon>Gunneridae</taxon>
        <taxon>Pentapetalae</taxon>
        <taxon>asterids</taxon>
        <taxon>lamiids</taxon>
        <taxon>Gentianales</taxon>
        <taxon>Rubiaceae</taxon>
        <taxon>Rubioideae</taxon>
        <taxon>Spermacoceae</taxon>
        <taxon>Hedyotis-Oldenlandia complex</taxon>
        <taxon>Oldenlandia</taxon>
    </lineage>
</organism>
<sequence>MRAPRDFGGEQDVVYWLEYFNSFYSCFPIAESDRFGCVQQSLVGVAQDWFQTYVAENEQLSRSDFSEKLVRRLAVQNQRSMSRSMKFLILNLEKMFQQQMYHKKEAP</sequence>
<dbReference type="EMBL" id="OX459119">
    <property type="protein sequence ID" value="CAI9095381.1"/>
    <property type="molecule type" value="Genomic_DNA"/>
</dbReference>
<protein>
    <submittedName>
        <fullName evidence="1">OLC1v1031320C1</fullName>
    </submittedName>
</protein>
<proteinExistence type="predicted"/>
<evidence type="ECO:0000313" key="1">
    <source>
        <dbReference type="EMBL" id="CAI9095381.1"/>
    </source>
</evidence>
<evidence type="ECO:0000313" key="2">
    <source>
        <dbReference type="Proteomes" id="UP001161247"/>
    </source>
</evidence>
<reference evidence="1" key="1">
    <citation type="submission" date="2023-03" db="EMBL/GenBank/DDBJ databases">
        <authorList>
            <person name="Julca I."/>
        </authorList>
    </citation>
    <scope>NUCLEOTIDE SEQUENCE</scope>
</reference>
<gene>
    <name evidence="1" type="ORF">OLC1_LOCUS6373</name>
</gene>
<name>A0AAV1CIC1_OLDCO</name>
<dbReference type="Proteomes" id="UP001161247">
    <property type="component" value="Chromosome 2"/>
</dbReference>
<keyword evidence="2" id="KW-1185">Reference proteome</keyword>
<dbReference type="AlphaFoldDB" id="A0AAV1CIC1"/>